<evidence type="ECO:0000256" key="1">
    <source>
        <dbReference type="SAM" id="Phobius"/>
    </source>
</evidence>
<keyword evidence="1" id="KW-1133">Transmembrane helix</keyword>
<dbReference type="AlphaFoldDB" id="A0A645J6S9"/>
<gene>
    <name evidence="2" type="ORF">SDC9_206556</name>
</gene>
<dbReference type="InterPro" id="IPR019649">
    <property type="entry name" value="DUF2512"/>
</dbReference>
<reference evidence="2" key="1">
    <citation type="submission" date="2019-08" db="EMBL/GenBank/DDBJ databases">
        <authorList>
            <person name="Kucharzyk K."/>
            <person name="Murdoch R.W."/>
            <person name="Higgins S."/>
            <person name="Loffler F."/>
        </authorList>
    </citation>
    <scope>NUCLEOTIDE SEQUENCE</scope>
</reference>
<comment type="caution">
    <text evidence="2">The sequence shown here is derived from an EMBL/GenBank/DDBJ whole genome shotgun (WGS) entry which is preliminary data.</text>
</comment>
<name>A0A645J6S9_9ZZZZ</name>
<evidence type="ECO:0008006" key="3">
    <source>
        <dbReference type="Google" id="ProtNLM"/>
    </source>
</evidence>
<keyword evidence="1" id="KW-0812">Transmembrane</keyword>
<sequence length="110" mass="11987">MTAVVTEIVLGIFTNLRIAQILLIALAITGITYLIGDLLILYVLDNAVAAVGDAGMCWLIIYLSNYIWPERTVSLMSALAAAVIIGIGEVFLHVYIEKYIFKKITPADVS</sequence>
<keyword evidence="1" id="KW-0472">Membrane</keyword>
<organism evidence="2">
    <name type="scientific">bioreactor metagenome</name>
    <dbReference type="NCBI Taxonomy" id="1076179"/>
    <lineage>
        <taxon>unclassified sequences</taxon>
        <taxon>metagenomes</taxon>
        <taxon>ecological metagenomes</taxon>
    </lineage>
</organism>
<accession>A0A645J6S9</accession>
<protein>
    <recommendedName>
        <fullName evidence="3">DUF2512 family protein</fullName>
    </recommendedName>
</protein>
<dbReference type="EMBL" id="VSSQ01132094">
    <property type="protein sequence ID" value="MPN58840.1"/>
    <property type="molecule type" value="Genomic_DNA"/>
</dbReference>
<evidence type="ECO:0000313" key="2">
    <source>
        <dbReference type="EMBL" id="MPN58840.1"/>
    </source>
</evidence>
<proteinExistence type="predicted"/>
<dbReference type="Pfam" id="PF10710">
    <property type="entry name" value="DUF2512"/>
    <property type="match status" value="1"/>
</dbReference>
<feature type="transmembrane region" description="Helical" evidence="1">
    <location>
        <begin position="18"/>
        <end position="40"/>
    </location>
</feature>
<feature type="transmembrane region" description="Helical" evidence="1">
    <location>
        <begin position="47"/>
        <end position="68"/>
    </location>
</feature>
<feature type="transmembrane region" description="Helical" evidence="1">
    <location>
        <begin position="74"/>
        <end position="96"/>
    </location>
</feature>